<dbReference type="EMBL" id="CAJNDS010001802">
    <property type="protein sequence ID" value="CAE7281152.1"/>
    <property type="molecule type" value="Genomic_DNA"/>
</dbReference>
<gene>
    <name evidence="2" type="ORF">SNAT2548_LOCUS14907</name>
</gene>
<reference evidence="2" key="1">
    <citation type="submission" date="2021-02" db="EMBL/GenBank/DDBJ databases">
        <authorList>
            <person name="Dougan E. K."/>
            <person name="Rhodes N."/>
            <person name="Thang M."/>
            <person name="Chan C."/>
        </authorList>
    </citation>
    <scope>NUCLEOTIDE SEQUENCE</scope>
</reference>
<dbReference type="OrthoDB" id="432886at2759"/>
<feature type="compositionally biased region" description="Low complexity" evidence="1">
    <location>
        <begin position="350"/>
        <end position="360"/>
    </location>
</feature>
<dbReference type="AlphaFoldDB" id="A0A812N9A1"/>
<evidence type="ECO:0000256" key="1">
    <source>
        <dbReference type="SAM" id="MobiDB-lite"/>
    </source>
</evidence>
<evidence type="ECO:0000313" key="3">
    <source>
        <dbReference type="Proteomes" id="UP000604046"/>
    </source>
</evidence>
<evidence type="ECO:0000313" key="2">
    <source>
        <dbReference type="EMBL" id="CAE7281152.1"/>
    </source>
</evidence>
<dbReference type="Proteomes" id="UP000604046">
    <property type="component" value="Unassembled WGS sequence"/>
</dbReference>
<organism evidence="2 3">
    <name type="scientific">Symbiodinium natans</name>
    <dbReference type="NCBI Taxonomy" id="878477"/>
    <lineage>
        <taxon>Eukaryota</taxon>
        <taxon>Sar</taxon>
        <taxon>Alveolata</taxon>
        <taxon>Dinophyceae</taxon>
        <taxon>Suessiales</taxon>
        <taxon>Symbiodiniaceae</taxon>
        <taxon>Symbiodinium</taxon>
    </lineage>
</organism>
<keyword evidence="3" id="KW-1185">Reference proteome</keyword>
<protein>
    <submittedName>
        <fullName evidence="2">Uncharacterized protein</fullName>
    </submittedName>
</protein>
<feature type="region of interest" description="Disordered" evidence="1">
    <location>
        <begin position="350"/>
        <end position="397"/>
    </location>
</feature>
<accession>A0A812N9A1</accession>
<sequence length="397" mass="43459">MASWEEFISSAEQSPPQAAIRDRVVTVFKDVLHAATPWDAEGLTEDSLTNAITDSPPALALARRTLRNVEAAAKARRVQVSQSMALTGAGSVTASAKALAAAMAPMKTTDAQDLLSKAHLTGLQYHLQPDQALFDVLQAHTDEARKNGKTPFLFVDLTAKDTLPLWVPGDNVGGKFSWRDEEEFSLASTSPIGSLGDLTRALKSATSTPRFFRSVPQWSAAFWRWAVAAVSAQHITMPQVLAHQDVVLQLCEQERKLWARRADKKDPSFDLNSETQKLDKDLKEIVMQRLSVVVQITEVEGSGPASASSRMDEKVTQQLAAAEAAQKKAELVTKSLAAAQKGILEKAAASATVNTTTANTGGQPEERKLSAKELKTQKWFQKQKQRKEQQQYRKRGN</sequence>
<comment type="caution">
    <text evidence="2">The sequence shown here is derived from an EMBL/GenBank/DDBJ whole genome shotgun (WGS) entry which is preliminary data.</text>
</comment>
<feature type="compositionally biased region" description="Basic and acidic residues" evidence="1">
    <location>
        <begin position="364"/>
        <end position="376"/>
    </location>
</feature>
<proteinExistence type="predicted"/>
<name>A0A812N9A1_9DINO</name>